<keyword evidence="2" id="KW-1185">Reference proteome</keyword>
<evidence type="ECO:0008006" key="3">
    <source>
        <dbReference type="Google" id="ProtNLM"/>
    </source>
</evidence>
<reference evidence="1 2" key="1">
    <citation type="journal article" date="2017" name="Antonie Van Leeuwenhoek">
        <title>Phylogenomic resolution of the bacterial genus Pantoea and its relationship with Erwinia and Tatumella.</title>
        <authorList>
            <person name="Palmer M."/>
            <person name="Steenkamp E.T."/>
            <person name="Coetzee M.P."/>
            <person name="Chan W.Y."/>
            <person name="van Zyl E."/>
            <person name="De Maayer P."/>
            <person name="Coutinho T.A."/>
            <person name="Blom J."/>
            <person name="Smits T.H."/>
            <person name="Duffy B."/>
            <person name="Venter S.N."/>
        </authorList>
    </citation>
    <scope>NUCLEOTIDE SEQUENCE [LARGE SCALE GENOMIC DNA]</scope>
    <source>
        <strain evidence="1 2">LMG 2657</strain>
    </source>
</reference>
<dbReference type="SUPFAM" id="SSF116960">
    <property type="entry name" value="YfbU-like"/>
    <property type="match status" value="1"/>
</dbReference>
<name>A0A1X1ET01_PANCY</name>
<gene>
    <name evidence="1" type="ORF">HA50_07185</name>
</gene>
<dbReference type="Gene3D" id="1.10.3190.10">
    <property type="entry name" value="yfbu gene product, domain 2"/>
    <property type="match status" value="1"/>
</dbReference>
<dbReference type="OrthoDB" id="7595565at2"/>
<evidence type="ECO:0000313" key="1">
    <source>
        <dbReference type="EMBL" id="ORM93139.1"/>
    </source>
</evidence>
<evidence type="ECO:0000313" key="2">
    <source>
        <dbReference type="Proteomes" id="UP000193749"/>
    </source>
</evidence>
<sequence>MSLTQAEKLQILLLCDIHKALGIQNSLDVNFIKEAVETNNLWALEWEYDSLSSNADNPTEVKHVCDVLVMYDILKFTYERLSSTEQALLAKEVPGFSPENSLTFPGFNSKAESRLISIAEMLVRMGRFNRQEVSKKSDYPTYESSERMLQVFTPSREDFNIGRGITYSALRDTLLAGKFISNQ</sequence>
<comment type="caution">
    <text evidence="1">The sequence shown here is derived from an EMBL/GenBank/DDBJ whole genome shotgun (WGS) entry which is preliminary data.</text>
</comment>
<protein>
    <recommendedName>
        <fullName evidence="3">YfbU family protein</fullName>
    </recommendedName>
</protein>
<dbReference type="InterPro" id="IPR023146">
    <property type="entry name" value="YfbU_alpha-helical_sf"/>
</dbReference>
<dbReference type="Pfam" id="PF03887">
    <property type="entry name" value="YfbU"/>
    <property type="match status" value="1"/>
</dbReference>
<dbReference type="EMBL" id="MLJI01000001">
    <property type="protein sequence ID" value="ORM93139.1"/>
    <property type="molecule type" value="Genomic_DNA"/>
</dbReference>
<dbReference type="RefSeq" id="WP_084873794.1">
    <property type="nucleotide sequence ID" value="NZ_JAGGMY010000001.1"/>
</dbReference>
<dbReference type="InterPro" id="IPR005587">
    <property type="entry name" value="UPF0304_YfbU"/>
</dbReference>
<dbReference type="AlphaFoldDB" id="A0A1X1ET01"/>
<dbReference type="Proteomes" id="UP000193749">
    <property type="component" value="Unassembled WGS sequence"/>
</dbReference>
<organism evidence="1 2">
    <name type="scientific">Pantoea cypripedii</name>
    <name type="common">Pectobacterium cypripedii</name>
    <name type="synonym">Erwinia cypripedii</name>
    <dbReference type="NCBI Taxonomy" id="55209"/>
    <lineage>
        <taxon>Bacteria</taxon>
        <taxon>Pseudomonadati</taxon>
        <taxon>Pseudomonadota</taxon>
        <taxon>Gammaproteobacteria</taxon>
        <taxon>Enterobacterales</taxon>
        <taxon>Erwiniaceae</taxon>
        <taxon>Pantoea</taxon>
    </lineage>
</organism>
<accession>A0A1X1ET01</accession>
<proteinExistence type="predicted"/>